<dbReference type="PANTHER" id="PTHR42877:SF4">
    <property type="entry name" value="FAD_NAD(P)-BINDING DOMAIN-CONTAINING PROTEIN-RELATED"/>
    <property type="match status" value="1"/>
</dbReference>
<name>A0A7H0SMK2_9CORY</name>
<protein>
    <submittedName>
        <fullName evidence="5">NAD(P)-binding protein</fullName>
    </submittedName>
</protein>
<keyword evidence="4" id="KW-0560">Oxidoreductase</keyword>
<dbReference type="PANTHER" id="PTHR42877">
    <property type="entry name" value="L-ORNITHINE N(5)-MONOOXYGENASE-RELATED"/>
    <property type="match status" value="1"/>
</dbReference>
<dbReference type="InterPro" id="IPR020946">
    <property type="entry name" value="Flavin_mOase-like"/>
</dbReference>
<evidence type="ECO:0000313" key="6">
    <source>
        <dbReference type="Proteomes" id="UP000516320"/>
    </source>
</evidence>
<evidence type="ECO:0000256" key="2">
    <source>
        <dbReference type="ARBA" id="ARBA00022630"/>
    </source>
</evidence>
<organism evidence="5 6">
    <name type="scientific">Corynebacterium poyangense</name>
    <dbReference type="NCBI Taxonomy" id="2684405"/>
    <lineage>
        <taxon>Bacteria</taxon>
        <taxon>Bacillati</taxon>
        <taxon>Actinomycetota</taxon>
        <taxon>Actinomycetes</taxon>
        <taxon>Mycobacteriales</taxon>
        <taxon>Corynebacteriaceae</taxon>
        <taxon>Corynebacterium</taxon>
    </lineage>
</organism>
<keyword evidence="2" id="KW-0285">Flavoprotein</keyword>
<comment type="similarity">
    <text evidence="1">Belongs to the FAD-binding monooxygenase family.</text>
</comment>
<dbReference type="GO" id="GO:0050660">
    <property type="term" value="F:flavin adenine dinucleotide binding"/>
    <property type="evidence" value="ECO:0007669"/>
    <property type="project" value="InterPro"/>
</dbReference>
<dbReference type="KEGG" id="cpoy:GP475_03270"/>
<dbReference type="InterPro" id="IPR036188">
    <property type="entry name" value="FAD/NAD-bd_sf"/>
</dbReference>
<dbReference type="SUPFAM" id="SSF51905">
    <property type="entry name" value="FAD/NAD(P)-binding domain"/>
    <property type="match status" value="1"/>
</dbReference>
<evidence type="ECO:0000256" key="3">
    <source>
        <dbReference type="ARBA" id="ARBA00022827"/>
    </source>
</evidence>
<reference evidence="5 6" key="1">
    <citation type="submission" date="2019-12" db="EMBL/GenBank/DDBJ databases">
        <title>Corynebacterium sp. nov., isolated from feces of the Anser Albifrons in China.</title>
        <authorList>
            <person name="Liu Q."/>
        </authorList>
    </citation>
    <scope>NUCLEOTIDE SEQUENCE [LARGE SCALE GENOMIC DNA]</scope>
    <source>
        <strain evidence="5 6">4H37-19</strain>
    </source>
</reference>
<dbReference type="EMBL" id="CP046884">
    <property type="protein sequence ID" value="QNQ89777.1"/>
    <property type="molecule type" value="Genomic_DNA"/>
</dbReference>
<gene>
    <name evidence="5" type="ORF">GP475_03270</name>
</gene>
<dbReference type="Proteomes" id="UP000516320">
    <property type="component" value="Chromosome"/>
</dbReference>
<proteinExistence type="inferred from homology"/>
<keyword evidence="3" id="KW-0274">FAD</keyword>
<dbReference type="Gene3D" id="3.50.50.60">
    <property type="entry name" value="FAD/NAD(P)-binding domain"/>
    <property type="match status" value="2"/>
</dbReference>
<dbReference type="RefSeq" id="WP_187975230.1">
    <property type="nucleotide sequence ID" value="NZ_CP046884.1"/>
</dbReference>
<dbReference type="GO" id="GO:0050661">
    <property type="term" value="F:NADP binding"/>
    <property type="evidence" value="ECO:0007669"/>
    <property type="project" value="InterPro"/>
</dbReference>
<sequence>MSQNHVYDAVIIGAGYGGLGQGAQLTRDGVENFLILEGAEQIGGVWRDNNYPGAACDTQALIYCYSYFLNLGVSRMFAGRDEMLGYLIALADEFNLHEHIQLNTKVVSAEWKEDSHLWEFTTNSGEKIYGRTFVGGWGQLSQPKIPDFPGLHDFQGVMFHSAQWRHNVDLKGKKVAAIGNAASAVQFVPEVAKEAAKLAVFQRSANYILPRNQIIFSEEESKEFKEHPGSYQKIRDEIHEMREAGFDRTRKGTAAAEEGIQQALEHLHNQVKDPELRGKLTPTFAFGCKRILRSDDFYPTFNRDNVTLVTEGIDSFTKNGIRTVDGEEYEFDVIIFGTGFYSQAFQGDLCILGRGGVDLKERWGNTPEAYLGMTVDGFPNMFLLYGPNTNLNHHSVVAMLEAQDNYISQAVQYLQQHPEQPLDVSEKVLCDFNEKIQGDLEKSAFSADCSSWYKNSEGVVINNWSGNVAEYHALTKTLNLSDYGVG</sequence>
<accession>A0A7H0SMK2</accession>
<dbReference type="GO" id="GO:0004499">
    <property type="term" value="F:N,N-dimethylaniline monooxygenase activity"/>
    <property type="evidence" value="ECO:0007669"/>
    <property type="project" value="InterPro"/>
</dbReference>
<evidence type="ECO:0000256" key="4">
    <source>
        <dbReference type="ARBA" id="ARBA00023002"/>
    </source>
</evidence>
<evidence type="ECO:0000313" key="5">
    <source>
        <dbReference type="EMBL" id="QNQ89777.1"/>
    </source>
</evidence>
<dbReference type="AlphaFoldDB" id="A0A7H0SMK2"/>
<keyword evidence="6" id="KW-1185">Reference proteome</keyword>
<evidence type="ECO:0000256" key="1">
    <source>
        <dbReference type="ARBA" id="ARBA00010139"/>
    </source>
</evidence>
<dbReference type="InterPro" id="IPR051209">
    <property type="entry name" value="FAD-bind_Monooxygenase_sf"/>
</dbReference>
<dbReference type="Pfam" id="PF00743">
    <property type="entry name" value="FMO-like"/>
    <property type="match status" value="1"/>
</dbReference>